<feature type="transmembrane region" description="Helical" evidence="2">
    <location>
        <begin position="7"/>
        <end position="25"/>
    </location>
</feature>
<dbReference type="RefSeq" id="WP_342388288.1">
    <property type="nucleotide sequence ID" value="NZ_CP138333.2"/>
</dbReference>
<keyword evidence="2" id="KW-0812">Transmembrane</keyword>
<gene>
    <name evidence="3" type="ORF">RQP18_00775</name>
</gene>
<evidence type="ECO:0000313" key="4">
    <source>
        <dbReference type="Proteomes" id="UP001455384"/>
    </source>
</evidence>
<dbReference type="Proteomes" id="UP001455384">
    <property type="component" value="Chromosome"/>
</dbReference>
<feature type="transmembrane region" description="Helical" evidence="2">
    <location>
        <begin position="37"/>
        <end position="56"/>
    </location>
</feature>
<feature type="transmembrane region" description="Helical" evidence="2">
    <location>
        <begin position="63"/>
        <end position="87"/>
    </location>
</feature>
<evidence type="ECO:0000313" key="3">
    <source>
        <dbReference type="EMBL" id="WZX29735.1"/>
    </source>
</evidence>
<feature type="transmembrane region" description="Helical" evidence="2">
    <location>
        <begin position="107"/>
        <end position="125"/>
    </location>
</feature>
<protein>
    <recommendedName>
        <fullName evidence="5">DUF4129 domain-containing protein</fullName>
    </recommendedName>
</protein>
<organism evidence="3 4">
    <name type="scientific">Salinicoccus bachuensis</name>
    <dbReference type="NCBI Taxonomy" id="3136731"/>
    <lineage>
        <taxon>Bacteria</taxon>
        <taxon>Bacillati</taxon>
        <taxon>Bacillota</taxon>
        <taxon>Bacilli</taxon>
        <taxon>Bacillales</taxon>
        <taxon>Staphylococcaceae</taxon>
        <taxon>Salinicoccus</taxon>
    </lineage>
</organism>
<evidence type="ECO:0008006" key="5">
    <source>
        <dbReference type="Google" id="ProtNLM"/>
    </source>
</evidence>
<sequence>MSRTSYYFSFFHSYGTTLFLLYFIILFLNTHNGKPPLLLSYVVIVLTIMAVSWIIAHYFRLRYIYVILPLVLVTAVMLGFHWLSALLLSFVPILRIEYLYDDIEDTLAAPSIITTFLLLLGVNILGTGADSTLLAAYHLLFISQVLFYFIGRIVFLLLGSPDVRVGKFTVFLSLSGIFITLGVILAAAYRYAVFSLQYIVVVLLGGMVHILKPFFSFLEDVDFEPPRPPDSETPDQTEGEESVEMVQTESTTSQIPVDTITTFLLILIIGIVIYYYYRKREAPTEQKTENSQSNGATAAHYSGMKDYAKPEAPKNKVRKLYYNFEKWLASKGLGRYRDETIEEWILRCRLEEIIDSDKLEIYRRTRYMDQDTSDADYRKYKHAIDHMKTAIMRNMKKQG</sequence>
<feature type="transmembrane region" description="Helical" evidence="2">
    <location>
        <begin position="137"/>
        <end position="158"/>
    </location>
</feature>
<feature type="compositionally biased region" description="Acidic residues" evidence="1">
    <location>
        <begin position="232"/>
        <end position="243"/>
    </location>
</feature>
<reference evidence="4" key="1">
    <citation type="submission" date="2023-10" db="EMBL/GenBank/DDBJ databases">
        <title>Genome analysis and identification of Salinococcus sp. Bachu38 nov., a PGPR from the rhizosphere of Tamarix.</title>
        <authorList>
            <person name="Liang Z."/>
            <person name="Zhang X."/>
            <person name="Jia J."/>
            <person name="Chen X."/>
            <person name="Wang Y."/>
            <person name="Wang Q."/>
            <person name="Wang R."/>
        </authorList>
    </citation>
    <scope>NUCLEOTIDE SEQUENCE [LARGE SCALE GENOMIC DNA]</scope>
    <source>
        <strain evidence="4">Bachu38</strain>
    </source>
</reference>
<evidence type="ECO:0000256" key="1">
    <source>
        <dbReference type="SAM" id="MobiDB-lite"/>
    </source>
</evidence>
<name>A0ABZ3CIL6_9STAP</name>
<proteinExistence type="predicted"/>
<feature type="transmembrane region" description="Helical" evidence="2">
    <location>
        <begin position="196"/>
        <end position="215"/>
    </location>
</feature>
<evidence type="ECO:0000256" key="2">
    <source>
        <dbReference type="SAM" id="Phobius"/>
    </source>
</evidence>
<accession>A0ABZ3CIL6</accession>
<feature type="region of interest" description="Disordered" evidence="1">
    <location>
        <begin position="225"/>
        <end position="248"/>
    </location>
</feature>
<feature type="transmembrane region" description="Helical" evidence="2">
    <location>
        <begin position="260"/>
        <end position="277"/>
    </location>
</feature>
<keyword evidence="4" id="KW-1185">Reference proteome</keyword>
<keyword evidence="2" id="KW-0472">Membrane</keyword>
<feature type="transmembrane region" description="Helical" evidence="2">
    <location>
        <begin position="170"/>
        <end position="189"/>
    </location>
</feature>
<keyword evidence="2" id="KW-1133">Transmembrane helix</keyword>
<dbReference type="EMBL" id="CP138333">
    <property type="protein sequence ID" value="WZX29735.1"/>
    <property type="molecule type" value="Genomic_DNA"/>
</dbReference>